<comment type="caution">
    <text evidence="4">The sequence shown here is derived from an EMBL/GenBank/DDBJ whole genome shotgun (WGS) entry which is preliminary data.</text>
</comment>
<evidence type="ECO:0000313" key="4">
    <source>
        <dbReference type="EMBL" id="MBY8883786.1"/>
    </source>
</evidence>
<dbReference type="InterPro" id="IPR025241">
    <property type="entry name" value="DUF4190"/>
</dbReference>
<proteinExistence type="predicted"/>
<keyword evidence="1" id="KW-1133">Transmembrane helix</keyword>
<feature type="domain" description="DUF4190" evidence="3">
    <location>
        <begin position="87"/>
        <end position="146"/>
    </location>
</feature>
<organism evidence="4 5">
    <name type="scientific">Streptantibioticus parmotrematis</name>
    <dbReference type="NCBI Taxonomy" id="2873249"/>
    <lineage>
        <taxon>Bacteria</taxon>
        <taxon>Bacillati</taxon>
        <taxon>Actinomycetota</taxon>
        <taxon>Actinomycetes</taxon>
        <taxon>Kitasatosporales</taxon>
        <taxon>Streptomycetaceae</taxon>
        <taxon>Streptantibioticus</taxon>
    </lineage>
</organism>
<accession>A0ABS7QLY1</accession>
<dbReference type="Proteomes" id="UP001198565">
    <property type="component" value="Unassembled WGS sequence"/>
</dbReference>
<dbReference type="InterPro" id="IPR012551">
    <property type="entry name" value="DUF1707_SHOCT-like"/>
</dbReference>
<keyword evidence="5" id="KW-1185">Reference proteome</keyword>
<dbReference type="EMBL" id="JAINVZ010000002">
    <property type="protein sequence ID" value="MBY8883786.1"/>
    <property type="molecule type" value="Genomic_DNA"/>
</dbReference>
<protein>
    <submittedName>
        <fullName evidence="4">DUF1707 and DUF4190 domain-containing protein</fullName>
    </submittedName>
</protein>
<keyword evidence="1" id="KW-0812">Transmembrane</keyword>
<name>A0ABS7QLY1_9ACTN</name>
<gene>
    <name evidence="4" type="ORF">K7472_02890</name>
</gene>
<dbReference type="Pfam" id="PF13828">
    <property type="entry name" value="DUF4190"/>
    <property type="match status" value="1"/>
</dbReference>
<dbReference type="PANTHER" id="PTHR40763:SF4">
    <property type="entry name" value="DUF1707 DOMAIN-CONTAINING PROTEIN"/>
    <property type="match status" value="1"/>
</dbReference>
<feature type="transmembrane region" description="Helical" evidence="1">
    <location>
        <begin position="133"/>
        <end position="153"/>
    </location>
</feature>
<reference evidence="4 5" key="1">
    <citation type="submission" date="2021-08" db="EMBL/GenBank/DDBJ databases">
        <title>Streptomyces sp. PTM05 isolated from lichen.</title>
        <authorList>
            <person name="Somphong A."/>
            <person name="Phongsopitanun W."/>
            <person name="Tanasupawat S."/>
        </authorList>
    </citation>
    <scope>NUCLEOTIDE SEQUENCE [LARGE SCALE GENOMIC DNA]</scope>
    <source>
        <strain evidence="4 5">Ptm05</strain>
    </source>
</reference>
<evidence type="ECO:0000259" key="2">
    <source>
        <dbReference type="Pfam" id="PF08044"/>
    </source>
</evidence>
<feature type="transmembrane region" description="Helical" evidence="1">
    <location>
        <begin position="87"/>
        <end position="112"/>
    </location>
</feature>
<evidence type="ECO:0000313" key="5">
    <source>
        <dbReference type="Proteomes" id="UP001198565"/>
    </source>
</evidence>
<dbReference type="Pfam" id="PF08044">
    <property type="entry name" value="DUF1707"/>
    <property type="match status" value="1"/>
</dbReference>
<feature type="domain" description="DUF1707" evidence="2">
    <location>
        <begin position="1"/>
        <end position="53"/>
    </location>
</feature>
<sequence length="155" mass="16302">MRAGHVDRERTVDLLKAAFTEGRLGQDEYEQRVAAAYRAQTYGELGALVADVPQGPVPMQPPMAPPYPVAPMPATFLPVPRRPTNGLAVASLLCGLGGLFLVVPTVPAIVLGHVARGQVHQRKEAGEGMATTGLVLGWLGAVFWTLVIIVSVAGA</sequence>
<evidence type="ECO:0000259" key="3">
    <source>
        <dbReference type="Pfam" id="PF13828"/>
    </source>
</evidence>
<dbReference type="PANTHER" id="PTHR40763">
    <property type="entry name" value="MEMBRANE PROTEIN-RELATED"/>
    <property type="match status" value="1"/>
</dbReference>
<keyword evidence="1" id="KW-0472">Membrane</keyword>
<evidence type="ECO:0000256" key="1">
    <source>
        <dbReference type="SAM" id="Phobius"/>
    </source>
</evidence>